<evidence type="ECO:0000313" key="11">
    <source>
        <dbReference type="EnsemblPlants" id="KQJ94447"/>
    </source>
</evidence>
<evidence type="ECO:0000256" key="2">
    <source>
        <dbReference type="ARBA" id="ARBA00008531"/>
    </source>
</evidence>
<dbReference type="KEGG" id="bdi:100837281"/>
<dbReference type="InterPro" id="IPR003593">
    <property type="entry name" value="AAA+_ATPase"/>
</dbReference>
<dbReference type="GO" id="GO:0005525">
    <property type="term" value="F:GTP binding"/>
    <property type="evidence" value="ECO:0007669"/>
    <property type="project" value="UniProtKB-KW"/>
</dbReference>
<dbReference type="FunFam" id="1.20.120.140:FF:000007">
    <property type="entry name" value="Signal recognition particle receptor subunit alpha"/>
    <property type="match status" value="1"/>
</dbReference>
<name>I1HZM2_BRADI</name>
<gene>
    <name evidence="11" type="primary">LOC100837281</name>
    <name evidence="10" type="ORF">BRADI_3g10590v3</name>
</gene>
<dbReference type="SMART" id="SM00382">
    <property type="entry name" value="AAA"/>
    <property type="match status" value="1"/>
</dbReference>
<evidence type="ECO:0000259" key="9">
    <source>
        <dbReference type="PROSITE" id="PS00300"/>
    </source>
</evidence>
<feature type="compositionally biased region" description="Pro residues" evidence="8">
    <location>
        <begin position="123"/>
        <end position="137"/>
    </location>
</feature>
<dbReference type="EnsemblPlants" id="KQJ94447">
    <property type="protein sequence ID" value="KQJ94447"/>
    <property type="gene ID" value="BRADI_3g10590v3"/>
</dbReference>
<reference evidence="10 11" key="1">
    <citation type="journal article" date="2010" name="Nature">
        <title>Genome sequencing and analysis of the model grass Brachypodium distachyon.</title>
        <authorList>
            <consortium name="International Brachypodium Initiative"/>
        </authorList>
    </citation>
    <scope>NUCLEOTIDE SEQUENCE [LARGE SCALE GENOMIC DNA]</scope>
    <source>
        <strain evidence="10">Bd21</strain>
        <strain evidence="11">cv. Bd21</strain>
    </source>
</reference>
<dbReference type="GO" id="GO:0005047">
    <property type="term" value="F:signal recognition particle binding"/>
    <property type="evidence" value="ECO:0000318"/>
    <property type="project" value="GO_Central"/>
</dbReference>
<organism evidence="11">
    <name type="scientific">Brachypodium distachyon</name>
    <name type="common">Purple false brome</name>
    <name type="synonym">Trachynia distachya</name>
    <dbReference type="NCBI Taxonomy" id="15368"/>
    <lineage>
        <taxon>Eukaryota</taxon>
        <taxon>Viridiplantae</taxon>
        <taxon>Streptophyta</taxon>
        <taxon>Embryophyta</taxon>
        <taxon>Tracheophyta</taxon>
        <taxon>Spermatophyta</taxon>
        <taxon>Magnoliopsida</taxon>
        <taxon>Liliopsida</taxon>
        <taxon>Poales</taxon>
        <taxon>Poaceae</taxon>
        <taxon>BOP clade</taxon>
        <taxon>Pooideae</taxon>
        <taxon>Stipodae</taxon>
        <taxon>Brachypodieae</taxon>
        <taxon>Brachypodium</taxon>
    </lineage>
</organism>
<feature type="compositionally biased region" description="Low complexity" evidence="8">
    <location>
        <begin position="155"/>
        <end position="168"/>
    </location>
</feature>
<keyword evidence="3" id="KW-0547">Nucleotide-binding</keyword>
<feature type="compositionally biased region" description="Basic and acidic residues" evidence="8">
    <location>
        <begin position="225"/>
        <end position="248"/>
    </location>
</feature>
<keyword evidence="6" id="KW-0472">Membrane</keyword>
<dbReference type="Pfam" id="PF02881">
    <property type="entry name" value="SRP54_N"/>
    <property type="match status" value="1"/>
</dbReference>
<dbReference type="Proteomes" id="UP000008810">
    <property type="component" value="Chromosome 3"/>
</dbReference>
<accession>I1HZM2</accession>
<dbReference type="eggNOG" id="KOG0781">
    <property type="taxonomic scope" value="Eukaryota"/>
</dbReference>
<proteinExistence type="inferred from homology"/>
<dbReference type="GeneID" id="100837281"/>
<dbReference type="InterPro" id="IPR027417">
    <property type="entry name" value="P-loop_NTPase"/>
</dbReference>
<dbReference type="RefSeq" id="XP_003572642.1">
    <property type="nucleotide sequence ID" value="XM_003572594.4"/>
</dbReference>
<dbReference type="GO" id="GO:0003924">
    <property type="term" value="F:GTPase activity"/>
    <property type="evidence" value="ECO:0000318"/>
    <property type="project" value="GO_Central"/>
</dbReference>
<dbReference type="Gramene" id="KQJ94447">
    <property type="protein sequence ID" value="KQJ94447"/>
    <property type="gene ID" value="BRADI_3g10590v3"/>
</dbReference>
<evidence type="ECO:0000256" key="5">
    <source>
        <dbReference type="ARBA" id="ARBA00023134"/>
    </source>
</evidence>
<dbReference type="CDD" id="cd17876">
    <property type="entry name" value="SRalpha_C"/>
    <property type="match status" value="1"/>
</dbReference>
<evidence type="ECO:0000256" key="8">
    <source>
        <dbReference type="SAM" id="MobiDB-lite"/>
    </source>
</evidence>
<dbReference type="FunFam" id="3.40.50.300:FF:000188">
    <property type="entry name" value="signal recognition particle receptor subunit alpha"/>
    <property type="match status" value="1"/>
</dbReference>
<comment type="similarity">
    <text evidence="2">Belongs to the GTP-binding SRP family.</text>
</comment>
<dbReference type="Gene3D" id="1.20.120.140">
    <property type="entry name" value="Signal recognition particle SRP54, nucleotide-binding domain"/>
    <property type="match status" value="1"/>
</dbReference>
<comment type="subcellular location">
    <subcellularLocation>
        <location evidence="1">Endoplasmic reticulum membrane</location>
        <topology evidence="1">Peripheral membrane protein</topology>
        <orientation evidence="1">Cytoplasmic side</orientation>
    </subcellularLocation>
</comment>
<keyword evidence="4" id="KW-0256">Endoplasmic reticulum</keyword>
<evidence type="ECO:0000256" key="1">
    <source>
        <dbReference type="ARBA" id="ARBA00004397"/>
    </source>
</evidence>
<dbReference type="InterPro" id="IPR007222">
    <property type="entry name" value="Sig_recog_particle_rcpt_asu_N"/>
</dbReference>
<reference evidence="10" key="2">
    <citation type="submission" date="2017-06" db="EMBL/GenBank/DDBJ databases">
        <title>WGS assembly of Brachypodium distachyon.</title>
        <authorList>
            <consortium name="The International Brachypodium Initiative"/>
            <person name="Lucas S."/>
            <person name="Harmon-Smith M."/>
            <person name="Lail K."/>
            <person name="Tice H."/>
            <person name="Grimwood J."/>
            <person name="Bruce D."/>
            <person name="Barry K."/>
            <person name="Shu S."/>
            <person name="Lindquist E."/>
            <person name="Wang M."/>
            <person name="Pitluck S."/>
            <person name="Vogel J.P."/>
            <person name="Garvin D.F."/>
            <person name="Mockler T.C."/>
            <person name="Schmutz J."/>
            <person name="Rokhsar D."/>
            <person name="Bevan M.W."/>
        </authorList>
    </citation>
    <scope>NUCLEOTIDE SEQUENCE</scope>
    <source>
        <strain evidence="10">Bd21</strain>
    </source>
</reference>
<dbReference type="SUPFAM" id="SSF64356">
    <property type="entry name" value="SNARE-like"/>
    <property type="match status" value="1"/>
</dbReference>
<dbReference type="InterPro" id="IPR042101">
    <property type="entry name" value="SRP54_N_sf"/>
</dbReference>
<evidence type="ECO:0000313" key="12">
    <source>
        <dbReference type="Proteomes" id="UP000008810"/>
    </source>
</evidence>
<dbReference type="EMBL" id="CM000882">
    <property type="protein sequence ID" value="KQJ94447.1"/>
    <property type="molecule type" value="Genomic_DNA"/>
</dbReference>
<dbReference type="InterPro" id="IPR036225">
    <property type="entry name" value="SRP/SRP_N"/>
</dbReference>
<dbReference type="AlphaFoldDB" id="I1HZM2"/>
<dbReference type="SMART" id="SM00962">
    <property type="entry name" value="SRP54"/>
    <property type="match status" value="1"/>
</dbReference>
<dbReference type="GO" id="GO:0045047">
    <property type="term" value="P:protein targeting to ER"/>
    <property type="evidence" value="ECO:0000318"/>
    <property type="project" value="GO_Central"/>
</dbReference>
<dbReference type="GO" id="GO:0005789">
    <property type="term" value="C:endoplasmic reticulum membrane"/>
    <property type="evidence" value="ECO:0000318"/>
    <property type="project" value="GO_Central"/>
</dbReference>
<dbReference type="Gene3D" id="3.30.450.60">
    <property type="match status" value="1"/>
</dbReference>
<protein>
    <recommendedName>
        <fullName evidence="9">SRP54-type proteins GTP-binding domain-containing protein</fullName>
    </recommendedName>
</protein>
<dbReference type="FunFam" id="3.30.450.60:FF:000016">
    <property type="entry name" value="Signal recognition particle receptor subunit alpha"/>
    <property type="match status" value="1"/>
</dbReference>
<dbReference type="PANTHER" id="PTHR43134:SF6">
    <property type="entry name" value="SRP54-TYPE PROTEINS GTP-BINDING DOMAIN-CONTAINING PROTEIN"/>
    <property type="match status" value="1"/>
</dbReference>
<dbReference type="PANTHER" id="PTHR43134">
    <property type="entry name" value="SIGNAL RECOGNITION PARTICLE RECEPTOR SUBUNIT ALPHA"/>
    <property type="match status" value="1"/>
</dbReference>
<dbReference type="SUPFAM" id="SSF52540">
    <property type="entry name" value="P-loop containing nucleoside triphosphate hydrolases"/>
    <property type="match status" value="1"/>
</dbReference>
<dbReference type="GO" id="GO:0005785">
    <property type="term" value="C:signal recognition particle receptor complex"/>
    <property type="evidence" value="ECO:0007669"/>
    <property type="project" value="InterPro"/>
</dbReference>
<evidence type="ECO:0000256" key="6">
    <source>
        <dbReference type="ARBA" id="ARBA00023136"/>
    </source>
</evidence>
<dbReference type="InterPro" id="IPR011012">
    <property type="entry name" value="Longin-like_dom_sf"/>
</dbReference>
<dbReference type="PROSITE" id="PS00300">
    <property type="entry name" value="SRP54"/>
    <property type="match status" value="1"/>
</dbReference>
<sequence>MLEELLIFTRGGLILWSLAGGDVLKGSPIDALVRSILLEGRSAGGGAGFSHGQHKLQWAFHNALGLAFVAVYRRVLHLLYVDDLLAAVSGEFSRIYDPRRTSYDEFGERFRELHLEAEARASRPPPAAPAPKKPAPGTPVGFLQGDDDGGEKTGDASGVGDSGDGLSSAEGRFSGVEQNSSAGSGVVLEEEEVKGRPSNWAFNLDVLRNRDRKRNKNIVKFVKPGRKEKDDTPSVKKLDYSDPADGREVSVMEQAAANQGPSKMDKPEAASIRKNGWFSSVFQSIAGSHVLEDSDLQPALKALKDQLMTKNVAEEIAEKLCESVAASLRGKKLGSFTRISSTVQAAMEDALVRILTPRRSIDVLRDVHAAKERGRPYVIVFVGVNGVGKSTNLAKVAYWLLQHDLTVMLAACDAFRSGAVEQLCTHACRLQIPIFEKGYEKDPAVVAKGAIQEATQNKSDVVLVDTAGRMQDNEPLMRALSKLINLNNPDLVLFVGEALVGNDAVDQLTKFDQKLTDLSTAPTDRSIDGILLTKFDTIDDKVGAALSMVYVSGAPVMFVGCGQSYTDLKKLNIKSIVNTLLE</sequence>
<dbReference type="OMA" id="CPESMLE"/>
<evidence type="ECO:0000256" key="4">
    <source>
        <dbReference type="ARBA" id="ARBA00022824"/>
    </source>
</evidence>
<dbReference type="SUPFAM" id="SSF47364">
    <property type="entry name" value="Domain of the SRP/SRP receptor G-proteins"/>
    <property type="match status" value="1"/>
</dbReference>
<dbReference type="CDD" id="cd14826">
    <property type="entry name" value="SR_alpha_SRX"/>
    <property type="match status" value="1"/>
</dbReference>
<evidence type="ECO:0000313" key="10">
    <source>
        <dbReference type="EMBL" id="KQJ94447.1"/>
    </source>
</evidence>
<dbReference type="GO" id="GO:0006614">
    <property type="term" value="P:SRP-dependent cotranslational protein targeting to membrane"/>
    <property type="evidence" value="ECO:0007669"/>
    <property type="project" value="InterPro"/>
</dbReference>
<keyword evidence="12" id="KW-1185">Reference proteome</keyword>
<dbReference type="STRING" id="15368.I1HZM2"/>
<feature type="region of interest" description="Disordered" evidence="8">
    <location>
        <begin position="120"/>
        <end position="194"/>
    </location>
</feature>
<feature type="domain" description="SRP54-type proteins GTP-binding" evidence="9">
    <location>
        <begin position="555"/>
        <end position="568"/>
    </location>
</feature>
<evidence type="ECO:0000256" key="3">
    <source>
        <dbReference type="ARBA" id="ARBA00022741"/>
    </source>
</evidence>
<dbReference type="InterPro" id="IPR013822">
    <property type="entry name" value="Signal_recog_particl_SRP54_hlx"/>
</dbReference>
<dbReference type="InterPro" id="IPR000897">
    <property type="entry name" value="SRP54_GTPase_dom"/>
</dbReference>
<dbReference type="OrthoDB" id="1727884at2759"/>
<dbReference type="SMART" id="SM00963">
    <property type="entry name" value="SRP54_N"/>
    <property type="match status" value="1"/>
</dbReference>
<dbReference type="Pfam" id="PF00448">
    <property type="entry name" value="SRP54"/>
    <property type="match status" value="1"/>
</dbReference>
<keyword evidence="7" id="KW-0675">Receptor</keyword>
<dbReference type="Gene3D" id="3.40.50.300">
    <property type="entry name" value="P-loop containing nucleotide triphosphate hydrolases"/>
    <property type="match status" value="1"/>
</dbReference>
<keyword evidence="5" id="KW-0342">GTP-binding</keyword>
<dbReference type="GO" id="GO:0006886">
    <property type="term" value="P:intracellular protein transport"/>
    <property type="evidence" value="ECO:0007669"/>
    <property type="project" value="InterPro"/>
</dbReference>
<dbReference type="Pfam" id="PF04086">
    <property type="entry name" value="SRP-alpha_N"/>
    <property type="match status" value="1"/>
</dbReference>
<evidence type="ECO:0000256" key="7">
    <source>
        <dbReference type="ARBA" id="ARBA00023170"/>
    </source>
</evidence>
<feature type="region of interest" description="Disordered" evidence="8">
    <location>
        <begin position="223"/>
        <end position="248"/>
    </location>
</feature>
<reference evidence="11" key="3">
    <citation type="submission" date="2018-08" db="UniProtKB">
        <authorList>
            <consortium name="EnsemblPlants"/>
        </authorList>
    </citation>
    <scope>IDENTIFICATION</scope>
    <source>
        <strain evidence="11">cv. Bd21</strain>
    </source>
</reference>
<dbReference type="HOGENOM" id="CLU_009301_8_2_1"/>